<evidence type="ECO:0000256" key="1">
    <source>
        <dbReference type="ARBA" id="ARBA00023125"/>
    </source>
</evidence>
<dbReference type="EMBL" id="PJNW01000012">
    <property type="protein sequence ID" value="PKR88322.1"/>
    <property type="molecule type" value="Genomic_DNA"/>
</dbReference>
<dbReference type="SUPFAM" id="SSF48498">
    <property type="entry name" value="Tetracyclin repressor-like, C-terminal domain"/>
    <property type="match status" value="1"/>
</dbReference>
<evidence type="ECO:0000259" key="3">
    <source>
        <dbReference type="PROSITE" id="PS50977"/>
    </source>
</evidence>
<organism evidence="4 5">
    <name type="scientific">Pleomorphomonas diazotrophica</name>
    <dbReference type="NCBI Taxonomy" id="1166257"/>
    <lineage>
        <taxon>Bacteria</taxon>
        <taxon>Pseudomonadati</taxon>
        <taxon>Pseudomonadota</taxon>
        <taxon>Alphaproteobacteria</taxon>
        <taxon>Hyphomicrobiales</taxon>
        <taxon>Pleomorphomonadaceae</taxon>
        <taxon>Pleomorphomonas</taxon>
    </lineage>
</organism>
<keyword evidence="5" id="KW-1185">Reference proteome</keyword>
<reference evidence="4 5" key="1">
    <citation type="submission" date="2017-12" db="EMBL/GenBank/DDBJ databases">
        <title>Anaerobic carbon monoxide metabolism by Pleomorphomonas carboxyditropha sp. nov., a new mesophilic hydrogenogenic carboxidotroph.</title>
        <authorList>
            <person name="Esquivel-Elizondo S."/>
            <person name="Krajmalnik-Brown R."/>
        </authorList>
    </citation>
    <scope>NUCLEOTIDE SEQUENCE [LARGE SCALE GENOMIC DNA]</scope>
    <source>
        <strain evidence="4 5">R5-392</strain>
    </source>
</reference>
<dbReference type="PANTHER" id="PTHR30055">
    <property type="entry name" value="HTH-TYPE TRANSCRIPTIONAL REGULATOR RUTR"/>
    <property type="match status" value="1"/>
</dbReference>
<dbReference type="OrthoDB" id="9787680at2"/>
<dbReference type="Pfam" id="PF00440">
    <property type="entry name" value="TetR_N"/>
    <property type="match status" value="1"/>
</dbReference>
<evidence type="ECO:0000313" key="5">
    <source>
        <dbReference type="Proteomes" id="UP000233491"/>
    </source>
</evidence>
<feature type="domain" description="HTH tetR-type" evidence="3">
    <location>
        <begin position="14"/>
        <end position="74"/>
    </location>
</feature>
<dbReference type="RefSeq" id="WP_101290165.1">
    <property type="nucleotide sequence ID" value="NZ_FOUQ01000008.1"/>
</dbReference>
<feature type="DNA-binding region" description="H-T-H motif" evidence="2">
    <location>
        <begin position="37"/>
        <end position="56"/>
    </location>
</feature>
<gene>
    <name evidence="4" type="ORF">CXZ10_14980</name>
</gene>
<comment type="caution">
    <text evidence="4">The sequence shown here is derived from an EMBL/GenBank/DDBJ whole genome shotgun (WGS) entry which is preliminary data.</text>
</comment>
<protein>
    <submittedName>
        <fullName evidence="4">TetR family transcriptional regulator</fullName>
    </submittedName>
</protein>
<dbReference type="InterPro" id="IPR036271">
    <property type="entry name" value="Tet_transcr_reg_TetR-rel_C_sf"/>
</dbReference>
<dbReference type="GO" id="GO:0003700">
    <property type="term" value="F:DNA-binding transcription factor activity"/>
    <property type="evidence" value="ECO:0007669"/>
    <property type="project" value="TreeGrafter"/>
</dbReference>
<evidence type="ECO:0000313" key="4">
    <source>
        <dbReference type="EMBL" id="PKR88322.1"/>
    </source>
</evidence>
<keyword evidence="1 2" id="KW-0238">DNA-binding</keyword>
<name>A0A1I4UPD1_9HYPH</name>
<accession>A0A1I4UPD1</accession>
<dbReference type="SUPFAM" id="SSF46689">
    <property type="entry name" value="Homeodomain-like"/>
    <property type="match status" value="1"/>
</dbReference>
<dbReference type="InterPro" id="IPR050109">
    <property type="entry name" value="HTH-type_TetR-like_transc_reg"/>
</dbReference>
<proteinExistence type="predicted"/>
<dbReference type="PANTHER" id="PTHR30055:SF200">
    <property type="entry name" value="HTH-TYPE TRANSCRIPTIONAL REPRESSOR BDCR"/>
    <property type="match status" value="1"/>
</dbReference>
<sequence length="212" mass="23136">MDNDELVSECVKSARPRERIIDTAQLLFRKHGIRGVGVDAIAEAAGTNKMTLYRHFGSKDELIAECLRETARGADPFWRDLEDNFPGDPLAQLHEWVRAVATYASMEAGGCDLVTAAFELPEPDHPARLVVEAFKHDQRQRLIALCRKAGIKEAEKLADTLGLLLEGARVNRRSVGPDGPSARFVMLAEAVIASFSAAGKVETKGKKVAEGV</sequence>
<dbReference type="AlphaFoldDB" id="A0A1I4UPD1"/>
<dbReference type="GO" id="GO:0000976">
    <property type="term" value="F:transcription cis-regulatory region binding"/>
    <property type="evidence" value="ECO:0007669"/>
    <property type="project" value="TreeGrafter"/>
</dbReference>
<dbReference type="PRINTS" id="PR00455">
    <property type="entry name" value="HTHTETR"/>
</dbReference>
<dbReference type="InterPro" id="IPR009057">
    <property type="entry name" value="Homeodomain-like_sf"/>
</dbReference>
<dbReference type="Proteomes" id="UP000233491">
    <property type="component" value="Unassembled WGS sequence"/>
</dbReference>
<dbReference type="InterPro" id="IPR001647">
    <property type="entry name" value="HTH_TetR"/>
</dbReference>
<dbReference type="Gene3D" id="1.10.357.10">
    <property type="entry name" value="Tetracycline Repressor, domain 2"/>
    <property type="match status" value="1"/>
</dbReference>
<dbReference type="PROSITE" id="PS50977">
    <property type="entry name" value="HTH_TETR_2"/>
    <property type="match status" value="1"/>
</dbReference>
<evidence type="ECO:0000256" key="2">
    <source>
        <dbReference type="PROSITE-ProRule" id="PRU00335"/>
    </source>
</evidence>